<evidence type="ECO:0000256" key="4">
    <source>
        <dbReference type="ARBA" id="ARBA00022475"/>
    </source>
</evidence>
<evidence type="ECO:0000313" key="14">
    <source>
        <dbReference type="EMBL" id="MEO3691300.1"/>
    </source>
</evidence>
<feature type="region of interest" description="Disordered" evidence="10">
    <location>
        <begin position="303"/>
        <end position="384"/>
    </location>
</feature>
<proteinExistence type="inferred from homology"/>
<feature type="compositionally biased region" description="Low complexity" evidence="10">
    <location>
        <begin position="354"/>
        <end position="363"/>
    </location>
</feature>
<evidence type="ECO:0000256" key="1">
    <source>
        <dbReference type="ARBA" id="ARBA00004117"/>
    </source>
</evidence>
<evidence type="ECO:0000256" key="5">
    <source>
        <dbReference type="ARBA" id="ARBA00022692"/>
    </source>
</evidence>
<keyword evidence="14" id="KW-0966">Cell projection</keyword>
<dbReference type="PRINTS" id="PR01009">
    <property type="entry name" value="FLGMRINGFLIF"/>
</dbReference>
<keyword evidence="15" id="KW-1185">Reference proteome</keyword>
<dbReference type="Pfam" id="PF01514">
    <property type="entry name" value="YscJ_FliF"/>
    <property type="match status" value="1"/>
</dbReference>
<dbReference type="RefSeq" id="WP_347704140.1">
    <property type="nucleotide sequence ID" value="NZ_JBDPZD010000002.1"/>
</dbReference>
<feature type="transmembrane region" description="Helical" evidence="11">
    <location>
        <begin position="484"/>
        <end position="502"/>
    </location>
</feature>
<evidence type="ECO:0000256" key="3">
    <source>
        <dbReference type="ARBA" id="ARBA00007971"/>
    </source>
</evidence>
<keyword evidence="14" id="KW-0969">Cilium</keyword>
<reference evidence="14 15" key="1">
    <citation type="submission" date="2024-05" db="EMBL/GenBank/DDBJ databases">
        <title>Roseateles sp. DJS-2-20 16S ribosomal RNA gene Genome sequencing and assembly.</title>
        <authorList>
            <person name="Woo H."/>
        </authorList>
    </citation>
    <scope>NUCLEOTIDE SEQUENCE [LARGE SCALE GENOMIC DNA]</scope>
    <source>
        <strain evidence="14 15">DJS-2-20</strain>
    </source>
</reference>
<dbReference type="Proteomes" id="UP001495147">
    <property type="component" value="Unassembled WGS sequence"/>
</dbReference>
<dbReference type="InterPro" id="IPR013556">
    <property type="entry name" value="Flag_M-ring_C"/>
</dbReference>
<feature type="transmembrane region" description="Helical" evidence="11">
    <location>
        <begin position="51"/>
        <end position="71"/>
    </location>
</feature>
<evidence type="ECO:0000256" key="10">
    <source>
        <dbReference type="SAM" id="MobiDB-lite"/>
    </source>
</evidence>
<evidence type="ECO:0000256" key="2">
    <source>
        <dbReference type="ARBA" id="ARBA00004651"/>
    </source>
</evidence>
<dbReference type="InterPro" id="IPR043427">
    <property type="entry name" value="YscJ/FliF"/>
</dbReference>
<name>A0ABV0G0P1_9BURK</name>
<evidence type="ECO:0000259" key="12">
    <source>
        <dbReference type="Pfam" id="PF01514"/>
    </source>
</evidence>
<dbReference type="PANTHER" id="PTHR30046:SF0">
    <property type="entry name" value="FLAGELLAR M-RING PROTEIN"/>
    <property type="match status" value="1"/>
</dbReference>
<feature type="compositionally biased region" description="Polar residues" evidence="10">
    <location>
        <begin position="313"/>
        <end position="337"/>
    </location>
</feature>
<dbReference type="InterPro" id="IPR000067">
    <property type="entry name" value="FlgMring_FliF"/>
</dbReference>
<evidence type="ECO:0000259" key="13">
    <source>
        <dbReference type="Pfam" id="PF08345"/>
    </source>
</evidence>
<keyword evidence="5 11" id="KW-0812">Transmembrane</keyword>
<evidence type="ECO:0000256" key="8">
    <source>
        <dbReference type="ARBA" id="ARBA00023143"/>
    </source>
</evidence>
<gene>
    <name evidence="14" type="primary">fliF</name>
    <name evidence="14" type="ORF">ABDJ85_07450</name>
</gene>
<dbReference type="Pfam" id="PF08345">
    <property type="entry name" value="YscJ_FliF_C"/>
    <property type="match status" value="1"/>
</dbReference>
<evidence type="ECO:0000256" key="11">
    <source>
        <dbReference type="SAM" id="Phobius"/>
    </source>
</evidence>
<comment type="caution">
    <text evidence="14">The sequence shown here is derived from an EMBL/GenBank/DDBJ whole genome shotgun (WGS) entry which is preliminary data.</text>
</comment>
<comment type="similarity">
    <text evidence="3 9">Belongs to the FliF family.</text>
</comment>
<comment type="subcellular location">
    <subcellularLocation>
        <location evidence="1 9">Bacterial flagellum basal body</location>
    </subcellularLocation>
    <subcellularLocation>
        <location evidence="2">Cell membrane</location>
        <topology evidence="2">Multi-pass membrane protein</topology>
    </subcellularLocation>
</comment>
<dbReference type="EMBL" id="JBDPZD010000002">
    <property type="protein sequence ID" value="MEO3691300.1"/>
    <property type="molecule type" value="Genomic_DNA"/>
</dbReference>
<feature type="domain" description="Flagellar M-ring N-terminal" evidence="12">
    <location>
        <begin position="72"/>
        <end position="248"/>
    </location>
</feature>
<dbReference type="PIRSF" id="PIRSF004862">
    <property type="entry name" value="FliF"/>
    <property type="match status" value="1"/>
</dbReference>
<dbReference type="InterPro" id="IPR045851">
    <property type="entry name" value="AMP-bd_C_sf"/>
</dbReference>
<protein>
    <recommendedName>
        <fullName evidence="9">Flagellar M-ring protein</fullName>
    </recommendedName>
</protein>
<dbReference type="NCBIfam" id="TIGR00206">
    <property type="entry name" value="fliF"/>
    <property type="match status" value="1"/>
</dbReference>
<evidence type="ECO:0000256" key="6">
    <source>
        <dbReference type="ARBA" id="ARBA00022989"/>
    </source>
</evidence>
<keyword evidence="14" id="KW-0282">Flagellum</keyword>
<dbReference type="Gene3D" id="3.30.300.30">
    <property type="match status" value="1"/>
</dbReference>
<keyword evidence="7 11" id="KW-0472">Membrane</keyword>
<evidence type="ECO:0000256" key="7">
    <source>
        <dbReference type="ARBA" id="ARBA00023136"/>
    </source>
</evidence>
<accession>A0ABV0G0P1</accession>
<dbReference type="InterPro" id="IPR006182">
    <property type="entry name" value="FliF_N_dom"/>
</dbReference>
<keyword evidence="6 11" id="KW-1133">Transmembrane helix</keyword>
<comment type="function">
    <text evidence="9">The M ring may be actively involved in energy transduction.</text>
</comment>
<keyword evidence="8 9" id="KW-0975">Bacterial flagellum</keyword>
<evidence type="ECO:0000256" key="9">
    <source>
        <dbReference type="PIRNR" id="PIRNR004862"/>
    </source>
</evidence>
<keyword evidence="4" id="KW-1003">Cell membrane</keyword>
<sequence>MDTALPAPSTAIATVTPTQVATASSMVPATSAAELPGFAGRLTLLPLKQKLLLATGLALLVGAVLATTLWANQGDYRPLHPGMSDKDAGEVVAQLSSWNTPYRFDGAGNVLVPAGQYHELKKKLAQANLPKGGSSASDGFDLMDKTSIGQTQFSERVNYQRSLQGALATQFAKMVGVVDAKVFLQMPQQTGFFREQVKPSASVVLTLRNGYVLDRSQIAGITSTVANSVATMNPRDVSVLDQTGALLSESSTDLTSGLDGQQLRYKRQIEADYNKRIFDLLEPVVGRDNLRSTVSADMDFSQVESTAEEYRPNQGTNANATVRSSQTSEQNNANPAQPTGVPGAASNQPPVPATAPVNAASSPLQTANGGSGNANSRREQVTNYEVDKTVRVTRNAVGTVKRLTAAIVVNHRTTTDAKGKSTTAALPQAELDRLTDLVKEAIGSNTDRGDSVKLVTAPFIVDKSEPVEEPLWKQPWLIDFARSAIVPLAFVAIALIATFGMVRPAIRAAAPPAPPEPEEAQPQKLDEMVSDEVVLLGGGDGIPRLEAPIHSEKLLRARGLARENPVAVANIVRDWMTGETS</sequence>
<evidence type="ECO:0000313" key="15">
    <source>
        <dbReference type="Proteomes" id="UP001495147"/>
    </source>
</evidence>
<organism evidence="14 15">
    <name type="scientific">Roseateles paludis</name>
    <dbReference type="NCBI Taxonomy" id="3145238"/>
    <lineage>
        <taxon>Bacteria</taxon>
        <taxon>Pseudomonadati</taxon>
        <taxon>Pseudomonadota</taxon>
        <taxon>Betaproteobacteria</taxon>
        <taxon>Burkholderiales</taxon>
        <taxon>Sphaerotilaceae</taxon>
        <taxon>Roseateles</taxon>
    </lineage>
</organism>
<feature type="domain" description="Flagellar M-ring C-terminal" evidence="13">
    <location>
        <begin position="281"/>
        <end position="459"/>
    </location>
</feature>
<dbReference type="PANTHER" id="PTHR30046">
    <property type="entry name" value="FLAGELLAR M-RING PROTEIN"/>
    <property type="match status" value="1"/>
</dbReference>